<feature type="domain" description="Transposable element P transposase-like RNase H" evidence="2">
    <location>
        <begin position="554"/>
        <end position="635"/>
    </location>
</feature>
<feature type="region of interest" description="Disordered" evidence="1">
    <location>
        <begin position="130"/>
        <end position="204"/>
    </location>
</feature>
<feature type="compositionally biased region" description="Basic residues" evidence="1">
    <location>
        <begin position="142"/>
        <end position="151"/>
    </location>
</feature>
<dbReference type="Proteomes" id="UP001219518">
    <property type="component" value="Unassembled WGS sequence"/>
</dbReference>
<feature type="domain" description="Transposable element P transposase-like RNase H" evidence="2">
    <location>
        <begin position="460"/>
        <end position="519"/>
    </location>
</feature>
<feature type="compositionally biased region" description="Basic and acidic residues" evidence="1">
    <location>
        <begin position="539"/>
        <end position="556"/>
    </location>
</feature>
<evidence type="ECO:0000259" key="2">
    <source>
        <dbReference type="Pfam" id="PF21787"/>
    </source>
</evidence>
<dbReference type="InterPro" id="IPR048365">
    <property type="entry name" value="TNP-like_RNaseH_N"/>
</dbReference>
<dbReference type="AlphaFoldDB" id="A0AAE1HBV5"/>
<reference evidence="3" key="1">
    <citation type="submission" date="2021-07" db="EMBL/GenBank/DDBJ databases">
        <authorList>
            <person name="Catto M.A."/>
            <person name="Jacobson A."/>
            <person name="Kennedy G."/>
            <person name="Labadie P."/>
            <person name="Hunt B.G."/>
            <person name="Srinivasan R."/>
        </authorList>
    </citation>
    <scope>NUCLEOTIDE SEQUENCE</scope>
    <source>
        <strain evidence="3">PL_HMW_Pooled</strain>
        <tissue evidence="3">Head</tissue>
    </source>
</reference>
<dbReference type="EMBL" id="JAHWGI010000957">
    <property type="protein sequence ID" value="KAK3918552.1"/>
    <property type="molecule type" value="Genomic_DNA"/>
</dbReference>
<evidence type="ECO:0000313" key="3">
    <source>
        <dbReference type="EMBL" id="KAK3918552.1"/>
    </source>
</evidence>
<accession>A0AAE1HBV5</accession>
<dbReference type="Pfam" id="PF21787">
    <property type="entry name" value="TNP-like_RNaseH_N"/>
    <property type="match status" value="2"/>
</dbReference>
<comment type="caution">
    <text evidence="3">The sequence shown here is derived from an EMBL/GenBank/DDBJ whole genome shotgun (WGS) entry which is preliminary data.</text>
</comment>
<organism evidence="3 4">
    <name type="scientific">Frankliniella fusca</name>
    <dbReference type="NCBI Taxonomy" id="407009"/>
    <lineage>
        <taxon>Eukaryota</taxon>
        <taxon>Metazoa</taxon>
        <taxon>Ecdysozoa</taxon>
        <taxon>Arthropoda</taxon>
        <taxon>Hexapoda</taxon>
        <taxon>Insecta</taxon>
        <taxon>Pterygota</taxon>
        <taxon>Neoptera</taxon>
        <taxon>Paraneoptera</taxon>
        <taxon>Thysanoptera</taxon>
        <taxon>Terebrantia</taxon>
        <taxon>Thripoidea</taxon>
        <taxon>Thripidae</taxon>
        <taxon>Frankliniella</taxon>
    </lineage>
</organism>
<sequence length="994" mass="113399">MPTKFSGTPLGRSQTWRSVRELRWHQPISVKEETNQEAILFFFGSGLNGVKYPITGERKIWEQIIKRKDRKLQKTDKVCSHHFLEKDYKTYDEFTINGKVVRLAKEKASLNAGAQPVVFDTYPLYYQPKIKERKPPAPRKNVSPKKNKNGKKSTTEESDVEANTETGDSTEVAVEREDLPPEQNVLPPPEPEQPAEKPEWSHENVQQLQLPVDWVLCNSLSTQEKVLVHIDPTKLQIDKSITFKGNSPPQIKFGTICYEGDLKVKLNSVTDAARLVITVDQMKVCSGTGLDEKPFSVVCNGYAPVNGKRCLHCKSEMHRLKKKNQRKILIKKKLSLKREKNKINKQTLKRSKARLLQKIAQYRKTIADNLHECRAKKKEVLEEAIKTLPPTQQEAVRACFKKATAKGPSGVRYTIEWIYECMLMKIKSPKLYDHIRRHQILALPCSSTIRGYLKHYSGAYGFQPSTFDMLKPKAAELLPEKGRGAILIDEVKLTPGVHFDQSALKVEGFVDFGTTDLQEFGEDLQESLREAVEKLPLDPSKENQKIKAREKRQEKNKNKRDRKLGDHALVITFQPFQGSWVQNLACFLTKGCANDMELTRLILECVILVESTGFMVDAVVTDGASWNRSMWKRFGVNEECPTSEHPCDETRRLHFISDFPHLLKCMRNCFVDKKVIEFWSNSVAAGMLSYRWQDIEDDSKLHDCDPSAEFCKLVNNLADVMNSRTPKGALKLNSPETESTDVGLVVTLKGTPQLLKFLTQENIGYKFLMTSRLNQDALEKTSNPRPRLKEKKNLRKKLDDIVNVGENLEQISVVADVLHDHSYIDESIDEFAMVYVAGYVARKSAKFTKSFNCEVCEKSLKLQNADQATDEHLLIKLKSRGYLTYPSDAVVCLIRHLEKHVLKISKSNELEENILFLVAEDLESSPGLNYVGCDVHKVDLTESIIKFLLIIRMHFLCKSWNLKTKQVKRARAEQSRRRRAAPMAAVESRPGESP</sequence>
<keyword evidence="4" id="KW-1185">Reference proteome</keyword>
<feature type="region of interest" description="Disordered" evidence="1">
    <location>
        <begin position="539"/>
        <end position="561"/>
    </location>
</feature>
<name>A0AAE1HBV5_9NEOP</name>
<protein>
    <submittedName>
        <fullName evidence="3">Transposable element P transposase</fullName>
    </submittedName>
</protein>
<proteinExistence type="predicted"/>
<feature type="region of interest" description="Disordered" evidence="1">
    <location>
        <begin position="971"/>
        <end position="994"/>
    </location>
</feature>
<reference evidence="3" key="2">
    <citation type="journal article" date="2023" name="BMC Genomics">
        <title>Pest status, molecular evolution, and epigenetic factors derived from the genome assembly of Frankliniella fusca, a thysanopteran phytovirus vector.</title>
        <authorList>
            <person name="Catto M.A."/>
            <person name="Labadie P.E."/>
            <person name="Jacobson A.L."/>
            <person name="Kennedy G.G."/>
            <person name="Srinivasan R."/>
            <person name="Hunt B.G."/>
        </authorList>
    </citation>
    <scope>NUCLEOTIDE SEQUENCE</scope>
    <source>
        <strain evidence="3">PL_HMW_Pooled</strain>
    </source>
</reference>
<gene>
    <name evidence="3" type="ORF">KUF71_007799</name>
</gene>
<evidence type="ECO:0000256" key="1">
    <source>
        <dbReference type="SAM" id="MobiDB-lite"/>
    </source>
</evidence>
<evidence type="ECO:0000313" key="4">
    <source>
        <dbReference type="Proteomes" id="UP001219518"/>
    </source>
</evidence>